<dbReference type="Gene3D" id="3.40.1690.10">
    <property type="entry name" value="secretion proteins EscU"/>
    <property type="match status" value="1"/>
</dbReference>
<reference evidence="1" key="1">
    <citation type="submission" date="2020-02" db="EMBL/GenBank/DDBJ databases">
        <authorList>
            <person name="Meier V. D."/>
        </authorList>
    </citation>
    <scope>NUCLEOTIDE SEQUENCE</scope>
    <source>
        <strain evidence="1">AVDCRST_MAG65</strain>
    </source>
</reference>
<gene>
    <name evidence="1" type="ORF">AVDCRST_MAG65-2396</name>
</gene>
<dbReference type="InterPro" id="IPR029025">
    <property type="entry name" value="T3SS_substrate_exporter_C"/>
</dbReference>
<dbReference type="Pfam" id="PF01312">
    <property type="entry name" value="Bac_export_2"/>
    <property type="match status" value="1"/>
</dbReference>
<dbReference type="PANTHER" id="PTHR30531:SF12">
    <property type="entry name" value="FLAGELLAR BIOSYNTHETIC PROTEIN FLHB"/>
    <property type="match status" value="1"/>
</dbReference>
<proteinExistence type="predicted"/>
<dbReference type="GO" id="GO:0005886">
    <property type="term" value="C:plasma membrane"/>
    <property type="evidence" value="ECO:0007669"/>
    <property type="project" value="TreeGrafter"/>
</dbReference>
<sequence>MPDRPQRAAALRYTGSGAPQVVAAGRGHVAETILASAREAGVPVHEDPDLADALALLALGDEVPEELWTAVARVLAWAYELDEKAIRTKA</sequence>
<name>A0A6J4SFP0_9ACTN</name>
<evidence type="ECO:0000313" key="1">
    <source>
        <dbReference type="EMBL" id="CAA9497732.1"/>
    </source>
</evidence>
<dbReference type="SUPFAM" id="SSF160544">
    <property type="entry name" value="EscU C-terminal domain-like"/>
    <property type="match status" value="1"/>
</dbReference>
<accession>A0A6J4SFP0</accession>
<dbReference type="GO" id="GO:0009306">
    <property type="term" value="P:protein secretion"/>
    <property type="evidence" value="ECO:0007669"/>
    <property type="project" value="InterPro"/>
</dbReference>
<dbReference type="PANTHER" id="PTHR30531">
    <property type="entry name" value="FLAGELLAR BIOSYNTHETIC PROTEIN FLHB"/>
    <property type="match status" value="1"/>
</dbReference>
<dbReference type="EMBL" id="CADCVL010000394">
    <property type="protein sequence ID" value="CAA9497732.1"/>
    <property type="molecule type" value="Genomic_DNA"/>
</dbReference>
<protein>
    <recommendedName>
        <fullName evidence="2">Flagellar biosynthesis protein FlhB</fullName>
    </recommendedName>
</protein>
<evidence type="ECO:0008006" key="2">
    <source>
        <dbReference type="Google" id="ProtNLM"/>
    </source>
</evidence>
<dbReference type="AlphaFoldDB" id="A0A6J4SFP0"/>
<organism evidence="1">
    <name type="scientific">uncultured Solirubrobacteraceae bacterium</name>
    <dbReference type="NCBI Taxonomy" id="1162706"/>
    <lineage>
        <taxon>Bacteria</taxon>
        <taxon>Bacillati</taxon>
        <taxon>Actinomycetota</taxon>
        <taxon>Thermoleophilia</taxon>
        <taxon>Solirubrobacterales</taxon>
        <taxon>Solirubrobacteraceae</taxon>
        <taxon>environmental samples</taxon>
    </lineage>
</organism>
<dbReference type="InterPro" id="IPR006135">
    <property type="entry name" value="T3SS_substrate_exporter"/>
</dbReference>